<dbReference type="GO" id="GO:0006508">
    <property type="term" value="P:proteolysis"/>
    <property type="evidence" value="ECO:0007669"/>
    <property type="project" value="InterPro"/>
</dbReference>
<dbReference type="FunFam" id="1.20.58.760:FF:000009">
    <property type="entry name" value="Translation initiation factor 3 subunit I"/>
    <property type="match status" value="1"/>
</dbReference>
<organism evidence="1 2">
    <name type="scientific">Microthlaspi erraticum</name>
    <dbReference type="NCBI Taxonomy" id="1685480"/>
    <lineage>
        <taxon>Eukaryota</taxon>
        <taxon>Viridiplantae</taxon>
        <taxon>Streptophyta</taxon>
        <taxon>Embryophyta</taxon>
        <taxon>Tracheophyta</taxon>
        <taxon>Spermatophyta</taxon>
        <taxon>Magnoliopsida</taxon>
        <taxon>eudicotyledons</taxon>
        <taxon>Gunneridae</taxon>
        <taxon>Pentapetalae</taxon>
        <taxon>rosids</taxon>
        <taxon>malvids</taxon>
        <taxon>Brassicales</taxon>
        <taxon>Brassicaceae</taxon>
        <taxon>Coluteocarpeae</taxon>
        <taxon>Microthlaspi</taxon>
    </lineage>
</organism>
<dbReference type="PANTHER" id="PTHR33471:SF4">
    <property type="entry name" value="T22H22.11 PROTEIN"/>
    <property type="match status" value="1"/>
</dbReference>
<dbReference type="InterPro" id="IPR037219">
    <property type="entry name" value="Peptidase_M41-like"/>
</dbReference>
<comment type="caution">
    <text evidence="1">The sequence shown here is derived from an EMBL/GenBank/DDBJ whole genome shotgun (WGS) entry which is preliminary data.</text>
</comment>
<sequence>MSFTSYLQASRLTVIGAKSPVDRRRRALERVDKELSRGNYESALSLVKQLKGKHGVLSAFGSAKLLPKKLTVLEKFDRPELVSLIDSVSRSIESVSSEEISVRISKEDETKTSPEEDWFSIVQHESGHFLVGYLLGVLPRRYEIPNVEDMRHNVSSVTGRVEFVGFEFLKEVGAANQFMQDHVHTRYKHSIETLNNFSCVILGGMVTEHILFGYSQGFYSDVDKLNNVLRWRGLTESEKEDHIRWAASNTVSLLHSHSEARASLAEAMSKTKPIGACIEAIESAISRHQM</sequence>
<evidence type="ECO:0000313" key="2">
    <source>
        <dbReference type="Proteomes" id="UP000467841"/>
    </source>
</evidence>
<dbReference type="EMBL" id="CACVBM020001164">
    <property type="protein sequence ID" value="CAA7036817.1"/>
    <property type="molecule type" value="Genomic_DNA"/>
</dbReference>
<dbReference type="GO" id="GO:0005524">
    <property type="term" value="F:ATP binding"/>
    <property type="evidence" value="ECO:0007669"/>
    <property type="project" value="InterPro"/>
</dbReference>
<proteinExistence type="predicted"/>
<dbReference type="OrthoDB" id="66620at2759"/>
<evidence type="ECO:0008006" key="3">
    <source>
        <dbReference type="Google" id="ProtNLM"/>
    </source>
</evidence>
<gene>
    <name evidence="1" type="ORF">MERR_LOCUS24052</name>
</gene>
<protein>
    <recommendedName>
        <fullName evidence="3">Peptidase M41 domain-containing protein</fullName>
    </recommendedName>
</protein>
<dbReference type="GO" id="GO:0004222">
    <property type="term" value="F:metalloendopeptidase activity"/>
    <property type="evidence" value="ECO:0007669"/>
    <property type="project" value="InterPro"/>
</dbReference>
<accession>A0A6D2JIZ4</accession>
<dbReference type="SUPFAM" id="SSF140990">
    <property type="entry name" value="FtsH protease domain-like"/>
    <property type="match status" value="1"/>
</dbReference>
<dbReference type="AlphaFoldDB" id="A0A6D2JIZ4"/>
<evidence type="ECO:0000313" key="1">
    <source>
        <dbReference type="EMBL" id="CAA7036817.1"/>
    </source>
</evidence>
<dbReference type="GO" id="GO:0004176">
    <property type="term" value="F:ATP-dependent peptidase activity"/>
    <property type="evidence" value="ECO:0007669"/>
    <property type="project" value="InterPro"/>
</dbReference>
<reference evidence="1" key="1">
    <citation type="submission" date="2020-01" db="EMBL/GenBank/DDBJ databases">
        <authorList>
            <person name="Mishra B."/>
        </authorList>
    </citation>
    <scope>NUCLEOTIDE SEQUENCE [LARGE SCALE GENOMIC DNA]</scope>
</reference>
<dbReference type="PANTHER" id="PTHR33471">
    <property type="entry name" value="ATP-DEPENDENT ZINC METALLOPROTEASE-RELATED"/>
    <property type="match status" value="1"/>
</dbReference>
<dbReference type="Gene3D" id="1.20.58.760">
    <property type="entry name" value="Peptidase M41"/>
    <property type="match status" value="1"/>
</dbReference>
<dbReference type="Proteomes" id="UP000467841">
    <property type="component" value="Unassembled WGS sequence"/>
</dbReference>
<keyword evidence="2" id="KW-1185">Reference proteome</keyword>
<name>A0A6D2JIZ4_9BRAS</name>